<feature type="compositionally biased region" description="Polar residues" evidence="1">
    <location>
        <begin position="95"/>
        <end position="105"/>
    </location>
</feature>
<dbReference type="AlphaFoldDB" id="A0A7W6DBF2"/>
<feature type="region of interest" description="Disordered" evidence="1">
    <location>
        <begin position="68"/>
        <end position="105"/>
    </location>
</feature>
<accession>A0A7W6DBF2</accession>
<sequence length="150" mass="15584">MTTPIVAAGVPQPTAVQDAVPQATQNLFEHIAAQAQSLPEGAGPSQLGQEVLQNLKGFFERSGSFAERASGLTQRTPQATGGELVSVGPKGTGGTDLSQTRNSAVPVDQSQVDKVIQSLSMIFDHSIETQMVVRGTTQVSGAANTLLRGQ</sequence>
<gene>
    <name evidence="2" type="ORF">GGQ64_005422</name>
</gene>
<dbReference type="EMBL" id="JACIEE010000016">
    <property type="protein sequence ID" value="MBB3980170.1"/>
    <property type="molecule type" value="Genomic_DNA"/>
</dbReference>
<dbReference type="Proteomes" id="UP000574761">
    <property type="component" value="Unassembled WGS sequence"/>
</dbReference>
<protein>
    <submittedName>
        <fullName evidence="2">Uncharacterized protein</fullName>
    </submittedName>
</protein>
<organism evidence="2 3">
    <name type="scientific">Mycoplana azooxidifex</name>
    <dbReference type="NCBI Taxonomy" id="1636188"/>
    <lineage>
        <taxon>Bacteria</taxon>
        <taxon>Pseudomonadati</taxon>
        <taxon>Pseudomonadota</taxon>
        <taxon>Alphaproteobacteria</taxon>
        <taxon>Hyphomicrobiales</taxon>
        <taxon>Rhizobiaceae</taxon>
        <taxon>Mycoplana</taxon>
    </lineage>
</organism>
<comment type="caution">
    <text evidence="2">The sequence shown here is derived from an EMBL/GenBank/DDBJ whole genome shotgun (WGS) entry which is preliminary data.</text>
</comment>
<evidence type="ECO:0000256" key="1">
    <source>
        <dbReference type="SAM" id="MobiDB-lite"/>
    </source>
</evidence>
<dbReference type="RefSeq" id="WP_183808320.1">
    <property type="nucleotide sequence ID" value="NZ_JACIEE010000016.1"/>
</dbReference>
<reference evidence="2 3" key="1">
    <citation type="submission" date="2020-08" db="EMBL/GenBank/DDBJ databases">
        <title>Genomic Encyclopedia of Type Strains, Phase IV (KMG-IV): sequencing the most valuable type-strain genomes for metagenomic binning, comparative biology and taxonomic classification.</title>
        <authorList>
            <person name="Goeker M."/>
        </authorList>
    </citation>
    <scope>NUCLEOTIDE SEQUENCE [LARGE SCALE GENOMIC DNA]</scope>
    <source>
        <strain evidence="2 3">DSM 100211</strain>
    </source>
</reference>
<evidence type="ECO:0000313" key="3">
    <source>
        <dbReference type="Proteomes" id="UP000574761"/>
    </source>
</evidence>
<proteinExistence type="predicted"/>
<name>A0A7W6DBF2_9HYPH</name>
<keyword evidence="3" id="KW-1185">Reference proteome</keyword>
<evidence type="ECO:0000313" key="2">
    <source>
        <dbReference type="EMBL" id="MBB3980170.1"/>
    </source>
</evidence>